<dbReference type="Proteomes" id="UP000789595">
    <property type="component" value="Unassembled WGS sequence"/>
</dbReference>
<dbReference type="EMBL" id="CAKKNE010000006">
    <property type="protein sequence ID" value="CAH0378961.1"/>
    <property type="molecule type" value="Genomic_DNA"/>
</dbReference>
<accession>A0A8J2SWP9</accession>
<gene>
    <name evidence="4" type="ORF">PECAL_6P05620</name>
</gene>
<evidence type="ECO:0000256" key="1">
    <source>
        <dbReference type="SAM" id="Coils"/>
    </source>
</evidence>
<dbReference type="InterPro" id="IPR011992">
    <property type="entry name" value="EF-hand-dom_pair"/>
</dbReference>
<reference evidence="4" key="1">
    <citation type="submission" date="2021-11" db="EMBL/GenBank/DDBJ databases">
        <authorList>
            <consortium name="Genoscope - CEA"/>
            <person name="William W."/>
        </authorList>
    </citation>
    <scope>NUCLEOTIDE SEQUENCE</scope>
</reference>
<feature type="domain" description="EF-hand" evidence="3">
    <location>
        <begin position="143"/>
        <end position="178"/>
    </location>
</feature>
<feature type="region of interest" description="Disordered" evidence="2">
    <location>
        <begin position="1"/>
        <end position="70"/>
    </location>
</feature>
<dbReference type="GO" id="GO:0005509">
    <property type="term" value="F:calcium ion binding"/>
    <property type="evidence" value="ECO:0007669"/>
    <property type="project" value="InterPro"/>
</dbReference>
<dbReference type="SUPFAM" id="SSF47473">
    <property type="entry name" value="EF-hand"/>
    <property type="match status" value="1"/>
</dbReference>
<protein>
    <recommendedName>
        <fullName evidence="3">EF-hand domain-containing protein</fullName>
    </recommendedName>
</protein>
<feature type="coiled-coil region" evidence="1">
    <location>
        <begin position="796"/>
        <end position="828"/>
    </location>
</feature>
<name>A0A8J2SWP9_9STRA</name>
<evidence type="ECO:0000313" key="4">
    <source>
        <dbReference type="EMBL" id="CAH0378961.1"/>
    </source>
</evidence>
<dbReference type="Gene3D" id="1.10.238.10">
    <property type="entry name" value="EF-hand"/>
    <property type="match status" value="1"/>
</dbReference>
<feature type="compositionally biased region" description="Acidic residues" evidence="2">
    <location>
        <begin position="844"/>
        <end position="857"/>
    </location>
</feature>
<evidence type="ECO:0000259" key="3">
    <source>
        <dbReference type="PROSITE" id="PS50222"/>
    </source>
</evidence>
<feature type="compositionally biased region" description="Basic and acidic residues" evidence="2">
    <location>
        <begin position="17"/>
        <end position="27"/>
    </location>
</feature>
<dbReference type="PROSITE" id="PS50222">
    <property type="entry name" value="EF_HAND_2"/>
    <property type="match status" value="1"/>
</dbReference>
<proteinExistence type="predicted"/>
<keyword evidence="1" id="KW-0175">Coiled coil</keyword>
<dbReference type="AlphaFoldDB" id="A0A8J2SWP9"/>
<feature type="region of interest" description="Disordered" evidence="2">
    <location>
        <begin position="514"/>
        <end position="534"/>
    </location>
</feature>
<organism evidence="4 5">
    <name type="scientific">Pelagomonas calceolata</name>
    <dbReference type="NCBI Taxonomy" id="35677"/>
    <lineage>
        <taxon>Eukaryota</taxon>
        <taxon>Sar</taxon>
        <taxon>Stramenopiles</taxon>
        <taxon>Ochrophyta</taxon>
        <taxon>Pelagophyceae</taxon>
        <taxon>Pelagomonadales</taxon>
        <taxon>Pelagomonadaceae</taxon>
        <taxon>Pelagomonas</taxon>
    </lineage>
</organism>
<evidence type="ECO:0000313" key="5">
    <source>
        <dbReference type="Proteomes" id="UP000789595"/>
    </source>
</evidence>
<keyword evidence="5" id="KW-1185">Reference proteome</keyword>
<sequence>MEALSPPRRPRPTTPDSRGRDRKESKFAGEAITNVLAQHQQQEAARRDDERRQKLKQREHARAAARNPYDRLLENQQAEWMRKKDRRSAVISLLRSVGEQLRKTKNPPLSRDAEALGETWAAQPKFAGATRSDYDGGARLSWRGVDLARTLFDAFDADADGRWTYSDFKRYLEAVGRPGEFEPVVLDSAEAFRCYCDDLFGTDERGLLAFEHFLAYREDVEAAAPVEADVLACGLSAAPAALDEWARVRDAWDALEGHYEDADRPPHTLPASCFRELCYDCRLTLTEEECDMCWRVHVRKNGLMVELREEYKHKHRFGFHQPSSVTSDAAFVYKDAFVAWWFAGRAHEKRAYFREKATGSLLGLRSFLRGAFTMGRRGYERVKRAVDRGLLDKVKLAMVKERLATLDFSFEVGDEGKDLQDEEGKIGVEIDVEHGDDATSTKAKLQVPSQCAASVSIDLPAREDADPDEVRRLRKDLKLFLDKYVVPHVQELTPGFQQVRVVKVLPYVPPEDDAAASKKKFNTPEPVDEDEEDEPETIRVQFLWKSEANVDYFLRRRVGLGLGLASLLPEFACSLRCATPLEDLLENTRVVVGAPDFSLRLAVHAIYARSVLHRVGEEVLHARDEDAALKKADRDGRQLAHARALRRSVESHGALLKEGERPIAGITGYEAPAVNVSKAREAFDTAEAKVTRGLLWGFVRWLGSTKAQKLDLSFRDLRECILGSPAVLARVPATWLPALRALLESRGGVAKWWHRVQSTMEEELGDLWGEVEGVEGAIQARADAIVQAELDAWNALDAEERRRRTFEREKQALEAKILKAEVDAANRKLGIEPDDPKKKKKDGDESEEEEAPEDEGEVDFVRRLRKRHAKTQRRVLEMYRRATSLVYGVSQITLHSNATKVEVALEGLDLFAELP</sequence>
<comment type="caution">
    <text evidence="4">The sequence shown here is derived from an EMBL/GenBank/DDBJ whole genome shotgun (WGS) entry which is preliminary data.</text>
</comment>
<evidence type="ECO:0000256" key="2">
    <source>
        <dbReference type="SAM" id="MobiDB-lite"/>
    </source>
</evidence>
<feature type="region of interest" description="Disordered" evidence="2">
    <location>
        <begin position="828"/>
        <end position="857"/>
    </location>
</feature>
<dbReference type="InterPro" id="IPR002048">
    <property type="entry name" value="EF_hand_dom"/>
</dbReference>
<dbReference type="OrthoDB" id="190437at2759"/>
<feature type="compositionally biased region" description="Basic and acidic residues" evidence="2">
    <location>
        <begin position="828"/>
        <end position="843"/>
    </location>
</feature>
<feature type="compositionally biased region" description="Basic and acidic residues" evidence="2">
    <location>
        <begin position="44"/>
        <end position="70"/>
    </location>
</feature>